<dbReference type="InterPro" id="IPR028082">
    <property type="entry name" value="Peripla_BP_I"/>
</dbReference>
<evidence type="ECO:0000259" key="4">
    <source>
        <dbReference type="Pfam" id="PF13458"/>
    </source>
</evidence>
<feature type="domain" description="Leucine-binding protein" evidence="4">
    <location>
        <begin position="42"/>
        <end position="365"/>
    </location>
</feature>
<reference evidence="5 6" key="1">
    <citation type="submission" date="2018-11" db="EMBL/GenBank/DDBJ databases">
        <title>Genomic Encyclopedia of Type Strains, Phase IV (KMG-IV): sequencing the most valuable type-strain genomes for metagenomic binning, comparative biology and taxonomic classification.</title>
        <authorList>
            <person name="Goeker M."/>
        </authorList>
    </citation>
    <scope>NUCLEOTIDE SEQUENCE [LARGE SCALE GENOMIC DNA]</scope>
    <source>
        <strain evidence="5 6">DSM 5900</strain>
    </source>
</reference>
<proteinExistence type="inferred from homology"/>
<evidence type="ECO:0000313" key="5">
    <source>
        <dbReference type="EMBL" id="ROP81357.1"/>
    </source>
</evidence>
<dbReference type="EMBL" id="RJKX01000018">
    <property type="protein sequence ID" value="ROP81357.1"/>
    <property type="molecule type" value="Genomic_DNA"/>
</dbReference>
<comment type="similarity">
    <text evidence="1">Belongs to the leucine-binding protein family.</text>
</comment>
<evidence type="ECO:0000256" key="3">
    <source>
        <dbReference type="SAM" id="SignalP"/>
    </source>
</evidence>
<dbReference type="Proteomes" id="UP000278222">
    <property type="component" value="Unassembled WGS sequence"/>
</dbReference>
<dbReference type="Gene3D" id="3.40.50.2300">
    <property type="match status" value="2"/>
</dbReference>
<name>A0A3N1KPZ0_9PROT</name>
<evidence type="ECO:0000256" key="2">
    <source>
        <dbReference type="ARBA" id="ARBA00022729"/>
    </source>
</evidence>
<accession>A0A3N1KPZ0</accession>
<dbReference type="PANTHER" id="PTHR47235:SF1">
    <property type="entry name" value="BLR6548 PROTEIN"/>
    <property type="match status" value="1"/>
</dbReference>
<dbReference type="OrthoDB" id="8184122at2"/>
<organism evidence="5 6">
    <name type="scientific">Stella humosa</name>
    <dbReference type="NCBI Taxonomy" id="94"/>
    <lineage>
        <taxon>Bacteria</taxon>
        <taxon>Pseudomonadati</taxon>
        <taxon>Pseudomonadota</taxon>
        <taxon>Alphaproteobacteria</taxon>
        <taxon>Rhodospirillales</taxon>
        <taxon>Stellaceae</taxon>
        <taxon>Stella</taxon>
    </lineage>
</organism>
<dbReference type="Pfam" id="PF13458">
    <property type="entry name" value="Peripla_BP_6"/>
    <property type="match status" value="1"/>
</dbReference>
<feature type="signal peptide" evidence="3">
    <location>
        <begin position="1"/>
        <end position="34"/>
    </location>
</feature>
<dbReference type="SUPFAM" id="SSF53822">
    <property type="entry name" value="Periplasmic binding protein-like I"/>
    <property type="match status" value="1"/>
</dbReference>
<dbReference type="RefSeq" id="WP_123695163.1">
    <property type="nucleotide sequence ID" value="NZ_AP019700.1"/>
</dbReference>
<dbReference type="CDD" id="cd06334">
    <property type="entry name" value="PBP1_ABC_ligand_binding-like"/>
    <property type="match status" value="1"/>
</dbReference>
<keyword evidence="6" id="KW-1185">Reference proteome</keyword>
<evidence type="ECO:0000256" key="1">
    <source>
        <dbReference type="ARBA" id="ARBA00010062"/>
    </source>
</evidence>
<dbReference type="AlphaFoldDB" id="A0A3N1KPZ0"/>
<dbReference type="PANTHER" id="PTHR47235">
    <property type="entry name" value="BLR6548 PROTEIN"/>
    <property type="match status" value="1"/>
</dbReference>
<comment type="caution">
    <text evidence="5">The sequence shown here is derived from an EMBL/GenBank/DDBJ whole genome shotgun (WGS) entry which is preliminary data.</text>
</comment>
<feature type="chain" id="PRO_5018230693" evidence="3">
    <location>
        <begin position="35"/>
        <end position="438"/>
    </location>
</feature>
<evidence type="ECO:0000313" key="6">
    <source>
        <dbReference type="Proteomes" id="UP000278222"/>
    </source>
</evidence>
<sequence>MTNDVPKRRGRALALGLLALGSLVPVFDAVPAAAADPEIHHPMLVTRTGPFATGATGVSSGQQDYFALLNAKGGIEGAKIRWSECEFAYATPRALECYERFRGEWKIVYPNSTPAVVALGERLAADKVAGINPAGNRADSTDGETFPYLYPVVANFWAQASSTIRYLAQREGGEDKLKGKKIAFIHLDNAYGRGAIPVLEVLSKRFGFEWKSFPLPPPGLEQSAAWVDIARRYRADWAVQWNYGQSCTVPFTEIQKVGFPIDKFIGTLWCGSEEDIVAAGDLAKNYVSANYHGVGRDFPVIKEILAKVHDAGKGNIERERVGTVAYNRGVLTGILIAEAFGHAIRDQGLPLTGEKVLNGLNKVKLTKERLKELGAEGLVPEISLTPQYHGGVDGQVFQRWDGKTWTTISGWIPPYEDVVWDEVKRSAAAYRAEVKAKQ</sequence>
<gene>
    <name evidence="5" type="ORF">EDC65_5214</name>
</gene>
<protein>
    <submittedName>
        <fullName evidence="5">Amino acid/amide ABC transporter substrate-binding protein (HAAT family)</fullName>
    </submittedName>
</protein>
<dbReference type="InterPro" id="IPR028081">
    <property type="entry name" value="Leu-bd"/>
</dbReference>
<keyword evidence="2 3" id="KW-0732">Signal</keyword>